<dbReference type="PANTHER" id="PTHR37164">
    <property type="entry name" value="BACTERIOHEMERYTHRIN"/>
    <property type="match status" value="1"/>
</dbReference>
<evidence type="ECO:0000256" key="2">
    <source>
        <dbReference type="ARBA" id="ARBA00022723"/>
    </source>
</evidence>
<sequence length="151" mass="18090">MTIRWTEDLNTGIEVIDRQHMRIADYINELEHIHQKNDRVVTGRVLDELMDYTLSHFAFEESLQEEAGYEYLRPHQKVHELFTRRINQYLNRYRLGDDVAGEIHGLLRTWLVSHIKHDDADYVAAVRDNMLAILAEKQRSKHEGWLSRFFR</sequence>
<dbReference type="InterPro" id="IPR012312">
    <property type="entry name" value="Hemerythrin-like"/>
</dbReference>
<name>A0A1D8IKX1_9GAMM</name>
<evidence type="ECO:0000313" key="6">
    <source>
        <dbReference type="Proteomes" id="UP000095401"/>
    </source>
</evidence>
<evidence type="ECO:0000256" key="3">
    <source>
        <dbReference type="ARBA" id="ARBA00023004"/>
    </source>
</evidence>
<feature type="domain" description="Hemerythrin-like" evidence="4">
    <location>
        <begin position="11"/>
        <end position="125"/>
    </location>
</feature>
<evidence type="ECO:0000256" key="1">
    <source>
        <dbReference type="ARBA" id="ARBA00010587"/>
    </source>
</evidence>
<dbReference type="GO" id="GO:0046872">
    <property type="term" value="F:metal ion binding"/>
    <property type="evidence" value="ECO:0007669"/>
    <property type="project" value="UniProtKB-KW"/>
</dbReference>
<dbReference type="NCBIfam" id="NF002007">
    <property type="entry name" value="PRK00808.1"/>
    <property type="match status" value="1"/>
</dbReference>
<proteinExistence type="inferred from homology"/>
<dbReference type="SUPFAM" id="SSF47188">
    <property type="entry name" value="Hemerythrin-like"/>
    <property type="match status" value="1"/>
</dbReference>
<dbReference type="InterPro" id="IPR035938">
    <property type="entry name" value="Hemerythrin-like_sf"/>
</dbReference>
<dbReference type="RefSeq" id="WP_070077471.1">
    <property type="nucleotide sequence ID" value="NZ_CP017415.1"/>
</dbReference>
<dbReference type="Pfam" id="PF01814">
    <property type="entry name" value="Hemerythrin"/>
    <property type="match status" value="1"/>
</dbReference>
<reference evidence="6" key="1">
    <citation type="submission" date="2016-09" db="EMBL/GenBank/DDBJ databases">
        <title>Acidihalobacter prosperus F5.</title>
        <authorList>
            <person name="Khaleque H.N."/>
            <person name="Ramsay J.P."/>
            <person name="Kaksonen A.H."/>
            <person name="Boxall N.J."/>
            <person name="Watkin E.L.J."/>
        </authorList>
    </citation>
    <scope>NUCLEOTIDE SEQUENCE [LARGE SCALE GENOMIC DNA]</scope>
    <source>
        <strain evidence="6">F5</strain>
    </source>
</reference>
<dbReference type="InterPro" id="IPR012827">
    <property type="entry name" value="Hemerythrin_metal-bd"/>
</dbReference>
<gene>
    <name evidence="5" type="ORF">BI364_02855</name>
</gene>
<dbReference type="Gene3D" id="1.20.120.50">
    <property type="entry name" value="Hemerythrin-like"/>
    <property type="match status" value="1"/>
</dbReference>
<protein>
    <recommendedName>
        <fullName evidence="4">Hemerythrin-like domain-containing protein</fullName>
    </recommendedName>
</protein>
<dbReference type="PANTHER" id="PTHR37164:SF1">
    <property type="entry name" value="BACTERIOHEMERYTHRIN"/>
    <property type="match status" value="1"/>
</dbReference>
<evidence type="ECO:0000313" key="5">
    <source>
        <dbReference type="EMBL" id="AOU97083.1"/>
    </source>
</evidence>
<dbReference type="CDD" id="cd12107">
    <property type="entry name" value="Hemerythrin"/>
    <property type="match status" value="1"/>
</dbReference>
<dbReference type="NCBIfam" id="TIGR02481">
    <property type="entry name" value="hemeryth_dom"/>
    <property type="match status" value="1"/>
</dbReference>
<keyword evidence="6" id="KW-1185">Reference proteome</keyword>
<dbReference type="NCBIfam" id="NF033749">
    <property type="entry name" value="bact_hemeryth"/>
    <property type="match status" value="1"/>
</dbReference>
<dbReference type="InterPro" id="IPR050669">
    <property type="entry name" value="Hemerythrin"/>
</dbReference>
<dbReference type="AlphaFoldDB" id="A0A1D8IKX1"/>
<comment type="similarity">
    <text evidence="1">Belongs to the hemerythrin family.</text>
</comment>
<organism evidence="5 6">
    <name type="scientific">Acidihalobacter yilgarnensis</name>
    <dbReference type="NCBI Taxonomy" id="2819280"/>
    <lineage>
        <taxon>Bacteria</taxon>
        <taxon>Pseudomonadati</taxon>
        <taxon>Pseudomonadota</taxon>
        <taxon>Gammaproteobacteria</taxon>
        <taxon>Chromatiales</taxon>
        <taxon>Ectothiorhodospiraceae</taxon>
        <taxon>Acidihalobacter</taxon>
    </lineage>
</organism>
<keyword evidence="3" id="KW-0408">Iron</keyword>
<dbReference type="KEGG" id="aprs:BI364_02855"/>
<keyword evidence="2" id="KW-0479">Metal-binding</keyword>
<accession>A0A1D8IKX1</accession>
<dbReference type="EMBL" id="CP017415">
    <property type="protein sequence ID" value="AOU97083.1"/>
    <property type="molecule type" value="Genomic_DNA"/>
</dbReference>
<dbReference type="Proteomes" id="UP000095401">
    <property type="component" value="Chromosome"/>
</dbReference>
<evidence type="ECO:0000259" key="4">
    <source>
        <dbReference type="Pfam" id="PF01814"/>
    </source>
</evidence>